<keyword evidence="11" id="KW-0115">cAMP biosynthesis</keyword>
<dbReference type="Pfam" id="PF20967">
    <property type="entry name" value="MASE7"/>
    <property type="match status" value="1"/>
</dbReference>
<evidence type="ECO:0000256" key="13">
    <source>
        <dbReference type="ARBA" id="ARBA00023239"/>
    </source>
</evidence>
<evidence type="ECO:0000256" key="14">
    <source>
        <dbReference type="ARBA" id="ARBA00032597"/>
    </source>
</evidence>
<gene>
    <name evidence="20" type="ordered locus">MAV_3162</name>
</gene>
<dbReference type="InterPro" id="IPR048432">
    <property type="entry name" value="MASE7"/>
</dbReference>
<dbReference type="InterPro" id="IPR018297">
    <property type="entry name" value="A/G_cyclase_CS"/>
</dbReference>
<comment type="subcellular location">
    <subcellularLocation>
        <location evidence="2">Membrane</location>
    </subcellularLocation>
</comment>
<keyword evidence="13 17" id="KW-0456">Lyase</keyword>
<evidence type="ECO:0000256" key="15">
    <source>
        <dbReference type="ARBA" id="ARBA00032637"/>
    </source>
</evidence>
<evidence type="ECO:0000256" key="12">
    <source>
        <dbReference type="ARBA" id="ARBA00023136"/>
    </source>
</evidence>
<evidence type="ECO:0000256" key="10">
    <source>
        <dbReference type="ARBA" id="ARBA00022989"/>
    </source>
</evidence>
<evidence type="ECO:0000256" key="17">
    <source>
        <dbReference type="RuleBase" id="RU000405"/>
    </source>
</evidence>
<evidence type="ECO:0000313" key="20">
    <source>
        <dbReference type="EMBL" id="ABK69493.1"/>
    </source>
</evidence>
<dbReference type="GO" id="GO:0001653">
    <property type="term" value="F:peptide receptor activity"/>
    <property type="evidence" value="ECO:0007669"/>
    <property type="project" value="TreeGrafter"/>
</dbReference>
<dbReference type="GO" id="GO:0046872">
    <property type="term" value="F:metal ion binding"/>
    <property type="evidence" value="ECO:0007669"/>
    <property type="project" value="UniProtKB-KW"/>
</dbReference>
<evidence type="ECO:0000256" key="6">
    <source>
        <dbReference type="ARBA" id="ARBA00022723"/>
    </source>
</evidence>
<feature type="domain" description="Guanylate cyclase" evidence="19">
    <location>
        <begin position="251"/>
        <end position="378"/>
    </location>
</feature>
<dbReference type="GO" id="GO:0006171">
    <property type="term" value="P:cAMP biosynthetic process"/>
    <property type="evidence" value="ECO:0007669"/>
    <property type="project" value="UniProtKB-KW"/>
</dbReference>
<feature type="transmembrane region" description="Helical" evidence="18">
    <location>
        <begin position="150"/>
        <end position="168"/>
    </location>
</feature>
<organism evidence="20 21">
    <name type="scientific">Mycobacterium avium (strain 104)</name>
    <dbReference type="NCBI Taxonomy" id="243243"/>
    <lineage>
        <taxon>Bacteria</taxon>
        <taxon>Bacillati</taxon>
        <taxon>Actinomycetota</taxon>
        <taxon>Actinomycetes</taxon>
        <taxon>Mycobacteriales</taxon>
        <taxon>Mycobacteriaceae</taxon>
        <taxon>Mycobacterium</taxon>
        <taxon>Mycobacterium avium complex (MAC)</taxon>
    </lineage>
</organism>
<dbReference type="GO" id="GO:0004016">
    <property type="term" value="F:adenylate cyclase activity"/>
    <property type="evidence" value="ECO:0007669"/>
    <property type="project" value="UniProtKB-EC"/>
</dbReference>
<comment type="catalytic activity">
    <reaction evidence="1">
        <text>ATP = 3',5'-cyclic AMP + diphosphate</text>
        <dbReference type="Rhea" id="RHEA:15389"/>
        <dbReference type="ChEBI" id="CHEBI:30616"/>
        <dbReference type="ChEBI" id="CHEBI:33019"/>
        <dbReference type="ChEBI" id="CHEBI:58165"/>
        <dbReference type="EC" id="4.6.1.1"/>
    </reaction>
</comment>
<evidence type="ECO:0000256" key="9">
    <source>
        <dbReference type="ARBA" id="ARBA00022842"/>
    </source>
</evidence>
<dbReference type="FunFam" id="3.30.70.1230:FF:000033">
    <property type="entry name" value="Adenylate cyclase"/>
    <property type="match status" value="1"/>
</dbReference>
<evidence type="ECO:0000256" key="7">
    <source>
        <dbReference type="ARBA" id="ARBA00022741"/>
    </source>
</evidence>
<evidence type="ECO:0000256" key="11">
    <source>
        <dbReference type="ARBA" id="ARBA00022998"/>
    </source>
</evidence>
<evidence type="ECO:0000256" key="5">
    <source>
        <dbReference type="ARBA" id="ARBA00022692"/>
    </source>
</evidence>
<evidence type="ECO:0000256" key="4">
    <source>
        <dbReference type="ARBA" id="ARBA00021420"/>
    </source>
</evidence>
<protein>
    <recommendedName>
        <fullName evidence="4">Adenylate cyclase</fullName>
        <ecNumber evidence="3">4.6.1.1</ecNumber>
    </recommendedName>
    <alternativeName>
        <fullName evidence="14">ATP pyrophosphate-lyase</fullName>
    </alternativeName>
    <alternativeName>
        <fullName evidence="15">Adenylyl cyclase</fullName>
    </alternativeName>
</protein>
<dbReference type="KEGG" id="mav:MAV_3162"/>
<dbReference type="AlphaFoldDB" id="A0A0H3A377"/>
<dbReference type="SUPFAM" id="SSF55073">
    <property type="entry name" value="Nucleotide cyclase"/>
    <property type="match status" value="1"/>
</dbReference>
<dbReference type="EC" id="4.6.1.1" evidence="3"/>
<dbReference type="HOGENOM" id="CLU_001072_14_0_11"/>
<evidence type="ECO:0000256" key="2">
    <source>
        <dbReference type="ARBA" id="ARBA00004370"/>
    </source>
</evidence>
<feature type="transmembrane region" description="Helical" evidence="18">
    <location>
        <begin position="47"/>
        <end position="68"/>
    </location>
</feature>
<evidence type="ECO:0000313" key="21">
    <source>
        <dbReference type="Proteomes" id="UP000001574"/>
    </source>
</evidence>
<comment type="subunit">
    <text evidence="16">Homodimer. Can also exist as monomer.</text>
</comment>
<dbReference type="GO" id="GO:0005524">
    <property type="term" value="F:ATP binding"/>
    <property type="evidence" value="ECO:0007669"/>
    <property type="project" value="UniProtKB-KW"/>
</dbReference>
<evidence type="ECO:0000256" key="16">
    <source>
        <dbReference type="ARBA" id="ARBA00064436"/>
    </source>
</evidence>
<keyword evidence="5 18" id="KW-0812">Transmembrane</keyword>
<evidence type="ECO:0000259" key="19">
    <source>
        <dbReference type="PROSITE" id="PS50125"/>
    </source>
</evidence>
<sequence>MAAKSCGAAPLWPTGSSKRPDCVAAARAQSRARNQHYADSAARQSRVLAIAAWLAVLVCADFILLQVVTGAWTWQIVSLNVVAALIFAIVPWLHRFGDLVAPLTFLGAAYVTVFVSCWDVGTASGGQYFFLVGACLVLLVMGIEHTVLAAVLAAIGAGLVIAVEFAFPRDTGLQPAWAQSMSFVVTIVSACIMVFVAVWFALRDTQRAEAVMESEYQRSEALLANMLPGSIAERLKHSDGDIIADKYDDASVLFADIVGFTERASGTAPADLVRFLNRLYIAFDELVDKHGLEKIKVSGDSYMVVSGVPRVRPDHATALADFALDMVKVAAALKDPYGRPVPLRVGMACGPVVAGVVGSRRFFYDVWGDAVNVASRMESTDSVGRIQVPETMYERLASEFVLQERGRIEVKGKGVMRTWYLIGRKPAEAPTDLVAEQPHTAHV</sequence>
<keyword evidence="6" id="KW-0479">Metal-binding</keyword>
<dbReference type="Gene3D" id="3.30.70.1230">
    <property type="entry name" value="Nucleotide cyclase"/>
    <property type="match status" value="1"/>
</dbReference>
<dbReference type="SMART" id="SM00044">
    <property type="entry name" value="CYCc"/>
    <property type="match status" value="1"/>
</dbReference>
<dbReference type="GO" id="GO:0005886">
    <property type="term" value="C:plasma membrane"/>
    <property type="evidence" value="ECO:0007669"/>
    <property type="project" value="TreeGrafter"/>
</dbReference>
<proteinExistence type="inferred from homology"/>
<dbReference type="PANTHER" id="PTHR11920">
    <property type="entry name" value="GUANYLYL CYCLASE"/>
    <property type="match status" value="1"/>
</dbReference>
<dbReference type="PANTHER" id="PTHR11920:SF335">
    <property type="entry name" value="GUANYLATE CYCLASE"/>
    <property type="match status" value="1"/>
</dbReference>
<keyword evidence="8" id="KW-0067">ATP-binding</keyword>
<evidence type="ECO:0000256" key="3">
    <source>
        <dbReference type="ARBA" id="ARBA00012201"/>
    </source>
</evidence>
<keyword evidence="7" id="KW-0547">Nucleotide-binding</keyword>
<name>A0A0H3A377_MYCA1</name>
<dbReference type="EMBL" id="CP000479">
    <property type="protein sequence ID" value="ABK69493.1"/>
    <property type="molecule type" value="Genomic_DNA"/>
</dbReference>
<dbReference type="PROSITE" id="PS50125">
    <property type="entry name" value="GUANYLATE_CYCLASE_2"/>
    <property type="match status" value="1"/>
</dbReference>
<dbReference type="InterPro" id="IPR029787">
    <property type="entry name" value="Nucleotide_cyclase"/>
</dbReference>
<dbReference type="GO" id="GO:0035556">
    <property type="term" value="P:intracellular signal transduction"/>
    <property type="evidence" value="ECO:0007669"/>
    <property type="project" value="InterPro"/>
</dbReference>
<dbReference type="RefSeq" id="WP_011725297.1">
    <property type="nucleotide sequence ID" value="NC_008595.1"/>
</dbReference>
<keyword evidence="12 18" id="KW-0472">Membrane</keyword>
<reference evidence="20 21" key="1">
    <citation type="submission" date="2006-10" db="EMBL/GenBank/DDBJ databases">
        <authorList>
            <person name="Fleischmann R.D."/>
            <person name="Dodson R.J."/>
            <person name="Haft D.H."/>
            <person name="Merkel J.S."/>
            <person name="Nelson W.C."/>
            <person name="Fraser C.M."/>
        </authorList>
    </citation>
    <scope>NUCLEOTIDE SEQUENCE [LARGE SCALE GENOMIC DNA]</scope>
    <source>
        <strain evidence="20 21">104</strain>
    </source>
</reference>
<keyword evidence="9" id="KW-0460">Magnesium</keyword>
<evidence type="ECO:0000256" key="8">
    <source>
        <dbReference type="ARBA" id="ARBA00022840"/>
    </source>
</evidence>
<feature type="transmembrane region" description="Helical" evidence="18">
    <location>
        <begin position="127"/>
        <end position="143"/>
    </location>
</feature>
<dbReference type="InterPro" id="IPR001054">
    <property type="entry name" value="A/G_cyclase"/>
</dbReference>
<comment type="similarity">
    <text evidence="17">Belongs to the adenylyl cyclase class-4/guanylyl cyclase family.</text>
</comment>
<dbReference type="Proteomes" id="UP000001574">
    <property type="component" value="Chromosome"/>
</dbReference>
<dbReference type="GO" id="GO:0007168">
    <property type="term" value="P:receptor guanylyl cyclase signaling pathway"/>
    <property type="evidence" value="ECO:0007669"/>
    <property type="project" value="TreeGrafter"/>
</dbReference>
<evidence type="ECO:0000256" key="18">
    <source>
        <dbReference type="SAM" id="Phobius"/>
    </source>
</evidence>
<dbReference type="CDD" id="cd07302">
    <property type="entry name" value="CHD"/>
    <property type="match status" value="1"/>
</dbReference>
<feature type="transmembrane region" description="Helical" evidence="18">
    <location>
        <begin position="180"/>
        <end position="202"/>
    </location>
</feature>
<dbReference type="GO" id="GO:0004383">
    <property type="term" value="F:guanylate cyclase activity"/>
    <property type="evidence" value="ECO:0007669"/>
    <property type="project" value="TreeGrafter"/>
</dbReference>
<evidence type="ECO:0000256" key="1">
    <source>
        <dbReference type="ARBA" id="ARBA00001593"/>
    </source>
</evidence>
<dbReference type="Pfam" id="PF00211">
    <property type="entry name" value="Guanylate_cyc"/>
    <property type="match status" value="1"/>
</dbReference>
<feature type="transmembrane region" description="Helical" evidence="18">
    <location>
        <begin position="100"/>
        <end position="121"/>
    </location>
</feature>
<feature type="transmembrane region" description="Helical" evidence="18">
    <location>
        <begin position="74"/>
        <end position="93"/>
    </location>
</feature>
<accession>A0A0H3A377</accession>
<keyword evidence="10 18" id="KW-1133">Transmembrane helix</keyword>
<dbReference type="InterPro" id="IPR050401">
    <property type="entry name" value="Cyclic_nucleotide_synthase"/>
</dbReference>
<dbReference type="PROSITE" id="PS00452">
    <property type="entry name" value="GUANYLATE_CYCLASE_1"/>
    <property type="match status" value="1"/>
</dbReference>